<dbReference type="Pfam" id="PF00512">
    <property type="entry name" value="HisKA"/>
    <property type="match status" value="1"/>
</dbReference>
<reference evidence="9" key="1">
    <citation type="journal article" date="2019" name="Int. J. Syst. Evol. Microbiol.">
        <title>The Global Catalogue of Microorganisms (GCM) 10K type strain sequencing project: providing services to taxonomists for standard genome sequencing and annotation.</title>
        <authorList>
            <consortium name="The Broad Institute Genomics Platform"/>
            <consortium name="The Broad Institute Genome Sequencing Center for Infectious Disease"/>
            <person name="Wu L."/>
            <person name="Ma J."/>
        </authorList>
    </citation>
    <scope>NUCLEOTIDE SEQUENCE [LARGE SCALE GENOMIC DNA]</scope>
    <source>
        <strain evidence="9">JCM 18715</strain>
    </source>
</reference>
<dbReference type="InterPro" id="IPR050351">
    <property type="entry name" value="BphY/WalK/GraS-like"/>
</dbReference>
<dbReference type="InterPro" id="IPR036890">
    <property type="entry name" value="HATPase_C_sf"/>
</dbReference>
<evidence type="ECO:0000256" key="5">
    <source>
        <dbReference type="ARBA" id="ARBA00022777"/>
    </source>
</evidence>
<evidence type="ECO:0000259" key="7">
    <source>
        <dbReference type="PROSITE" id="PS50109"/>
    </source>
</evidence>
<dbReference type="Gene3D" id="1.10.287.130">
    <property type="match status" value="1"/>
</dbReference>
<dbReference type="SMART" id="SM00387">
    <property type="entry name" value="HATPase_c"/>
    <property type="match status" value="1"/>
</dbReference>
<dbReference type="PANTHER" id="PTHR42878:SF15">
    <property type="entry name" value="BACTERIOPHYTOCHROME"/>
    <property type="match status" value="1"/>
</dbReference>
<gene>
    <name evidence="8" type="ORF">GCM10025770_11640</name>
</gene>
<feature type="transmembrane region" description="Helical" evidence="6">
    <location>
        <begin position="110"/>
        <end position="129"/>
    </location>
</feature>
<dbReference type="PRINTS" id="PR00344">
    <property type="entry name" value="BCTRLSENSOR"/>
</dbReference>
<keyword evidence="6" id="KW-1133">Transmembrane helix</keyword>
<keyword evidence="6" id="KW-0812">Transmembrane</keyword>
<name>A0ABP9QH38_9RHOO</name>
<protein>
    <recommendedName>
        <fullName evidence="2">histidine kinase</fullName>
        <ecNumber evidence="2">2.7.13.3</ecNumber>
    </recommendedName>
</protein>
<evidence type="ECO:0000256" key="4">
    <source>
        <dbReference type="ARBA" id="ARBA00022679"/>
    </source>
</evidence>
<dbReference type="CDD" id="cd00082">
    <property type="entry name" value="HisKA"/>
    <property type="match status" value="1"/>
</dbReference>
<dbReference type="EMBL" id="BAABLD010000005">
    <property type="protein sequence ID" value="GAA5161809.1"/>
    <property type="molecule type" value="Genomic_DNA"/>
</dbReference>
<dbReference type="InterPro" id="IPR004358">
    <property type="entry name" value="Sig_transdc_His_kin-like_C"/>
</dbReference>
<dbReference type="PANTHER" id="PTHR42878">
    <property type="entry name" value="TWO-COMPONENT HISTIDINE KINASE"/>
    <property type="match status" value="1"/>
</dbReference>
<evidence type="ECO:0000256" key="2">
    <source>
        <dbReference type="ARBA" id="ARBA00012438"/>
    </source>
</evidence>
<accession>A0ABP9QH38</accession>
<evidence type="ECO:0000313" key="8">
    <source>
        <dbReference type="EMBL" id="GAA5161809.1"/>
    </source>
</evidence>
<feature type="transmembrane region" description="Helical" evidence="6">
    <location>
        <begin position="29"/>
        <end position="47"/>
    </location>
</feature>
<keyword evidence="3" id="KW-0597">Phosphoprotein</keyword>
<keyword evidence="9" id="KW-1185">Reference proteome</keyword>
<comment type="catalytic activity">
    <reaction evidence="1">
        <text>ATP + protein L-histidine = ADP + protein N-phospho-L-histidine.</text>
        <dbReference type="EC" id="2.7.13.3"/>
    </reaction>
</comment>
<proteinExistence type="predicted"/>
<dbReference type="Pfam" id="PF02518">
    <property type="entry name" value="HATPase_c"/>
    <property type="match status" value="1"/>
</dbReference>
<dbReference type="InterPro" id="IPR003594">
    <property type="entry name" value="HATPase_dom"/>
</dbReference>
<dbReference type="SMART" id="SM00388">
    <property type="entry name" value="HisKA"/>
    <property type="match status" value="1"/>
</dbReference>
<sequence>MTAAPPPAARVRPAPDPAGHSARLARRLLIGYVLTALVLIVTAAVLIDRDFRGETASQSARQAAAHQLEEQILATLGATPATARMIDNLHSVTPTPAEALEGYRTQRNRLIAGAGVLLGMLAFMLWIIYRDSQRREADQQELAEINASLEDRVRQRTAELEQSNRDLVGFSYSISHDLRAPLRAINGFSHALLEDAGEQLDEQGRDHLGRIMRASLRMGELIDELLNLANVLRRPLNIKTVSLTALANDVFAELRITDPERQAELHVQDEMFAEGDESLLRNAISNLLHNAWKFTQQSWPTYISITAESTPEFMRYTVADNGVGFDMAHAKRLFQPFQQLHADQGYGGMGIGLASVRRIIERHGGSIQAESSPGEGARFVFTLPHKVAVVRRRRGHALATPDTQA</sequence>
<dbReference type="Gene3D" id="3.30.565.10">
    <property type="entry name" value="Histidine kinase-like ATPase, C-terminal domain"/>
    <property type="match status" value="1"/>
</dbReference>
<dbReference type="SUPFAM" id="SSF55874">
    <property type="entry name" value="ATPase domain of HSP90 chaperone/DNA topoisomerase II/histidine kinase"/>
    <property type="match status" value="1"/>
</dbReference>
<keyword evidence="4" id="KW-0808">Transferase</keyword>
<comment type="caution">
    <text evidence="8">The sequence shown here is derived from an EMBL/GenBank/DDBJ whole genome shotgun (WGS) entry which is preliminary data.</text>
</comment>
<evidence type="ECO:0000313" key="9">
    <source>
        <dbReference type="Proteomes" id="UP001500547"/>
    </source>
</evidence>
<evidence type="ECO:0000256" key="1">
    <source>
        <dbReference type="ARBA" id="ARBA00000085"/>
    </source>
</evidence>
<evidence type="ECO:0000256" key="6">
    <source>
        <dbReference type="SAM" id="Phobius"/>
    </source>
</evidence>
<feature type="domain" description="Histidine kinase" evidence="7">
    <location>
        <begin position="173"/>
        <end position="387"/>
    </location>
</feature>
<dbReference type="InterPro" id="IPR036097">
    <property type="entry name" value="HisK_dim/P_sf"/>
</dbReference>
<dbReference type="Proteomes" id="UP001500547">
    <property type="component" value="Unassembled WGS sequence"/>
</dbReference>
<dbReference type="SUPFAM" id="SSF47384">
    <property type="entry name" value="Homodimeric domain of signal transducing histidine kinase"/>
    <property type="match status" value="1"/>
</dbReference>
<evidence type="ECO:0000256" key="3">
    <source>
        <dbReference type="ARBA" id="ARBA00022553"/>
    </source>
</evidence>
<organism evidence="8 9">
    <name type="scientific">Viridibacterium curvum</name>
    <dbReference type="NCBI Taxonomy" id="1101404"/>
    <lineage>
        <taxon>Bacteria</taxon>
        <taxon>Pseudomonadati</taxon>
        <taxon>Pseudomonadota</taxon>
        <taxon>Betaproteobacteria</taxon>
        <taxon>Rhodocyclales</taxon>
        <taxon>Rhodocyclaceae</taxon>
        <taxon>Viridibacterium</taxon>
    </lineage>
</organism>
<dbReference type="PROSITE" id="PS50109">
    <property type="entry name" value="HIS_KIN"/>
    <property type="match status" value="1"/>
</dbReference>
<dbReference type="InterPro" id="IPR003661">
    <property type="entry name" value="HisK_dim/P_dom"/>
</dbReference>
<keyword evidence="5" id="KW-0418">Kinase</keyword>
<dbReference type="RefSeq" id="WP_345531938.1">
    <property type="nucleotide sequence ID" value="NZ_BAABLD010000005.1"/>
</dbReference>
<keyword evidence="6" id="KW-0472">Membrane</keyword>
<dbReference type="EC" id="2.7.13.3" evidence="2"/>
<dbReference type="InterPro" id="IPR005467">
    <property type="entry name" value="His_kinase_dom"/>
</dbReference>